<reference evidence="2 3" key="1">
    <citation type="submission" date="2015-09" db="EMBL/GenBank/DDBJ databases">
        <authorList>
            <consortium name="Pathogen Informatics"/>
        </authorList>
    </citation>
    <scope>NUCLEOTIDE SEQUENCE [LARGE SCALE GENOMIC DNA]</scope>
    <source>
        <strain evidence="2 3">2789STDY5834956</strain>
    </source>
</reference>
<protein>
    <submittedName>
        <fullName evidence="2">Phage-like protein</fullName>
    </submittedName>
</protein>
<dbReference type="Pfam" id="PF01710">
    <property type="entry name" value="HTH_Tnp_IS630"/>
    <property type="match status" value="1"/>
</dbReference>
<dbReference type="Gene3D" id="1.10.10.60">
    <property type="entry name" value="Homeodomain-like"/>
    <property type="match status" value="1"/>
</dbReference>
<accession>A0A174QSG4</accession>
<name>A0A174QSG4_9CLOT</name>
<proteinExistence type="predicted"/>
<evidence type="ECO:0000313" key="3">
    <source>
        <dbReference type="Proteomes" id="UP000095563"/>
    </source>
</evidence>
<feature type="domain" description="Transposase Synechocystis PCC 6803" evidence="1">
    <location>
        <begin position="9"/>
        <end position="60"/>
    </location>
</feature>
<sequence length="143" mass="16593">MQLGEKHYRCMEMIIEGNKITEIAKLLGASRQSIYNWLDNDEFKAELNKQRQEIKKQGQDKILSKFDIYLNKIHDIALNSPSDNVKLNALEFLVEHVLGKATSKIEQTTKEDTKNNKQEDIDDLLKELEEDHIIIKKPNSKAI</sequence>
<organism evidence="2 3">
    <name type="scientific">Clostridium baratii</name>
    <dbReference type="NCBI Taxonomy" id="1561"/>
    <lineage>
        <taxon>Bacteria</taxon>
        <taxon>Bacillati</taxon>
        <taxon>Bacillota</taxon>
        <taxon>Clostridia</taxon>
        <taxon>Eubacteriales</taxon>
        <taxon>Clostridiaceae</taxon>
        <taxon>Clostridium</taxon>
    </lineage>
</organism>
<dbReference type="AlphaFoldDB" id="A0A174QSG4"/>
<evidence type="ECO:0000259" key="1">
    <source>
        <dbReference type="Pfam" id="PF01710"/>
    </source>
</evidence>
<dbReference type="Proteomes" id="UP000095563">
    <property type="component" value="Unassembled WGS sequence"/>
</dbReference>
<dbReference type="RefSeq" id="WP_055206688.1">
    <property type="nucleotide sequence ID" value="NZ_CZBO01000001.1"/>
</dbReference>
<dbReference type="EMBL" id="CZBO01000001">
    <property type="protein sequence ID" value="CUP74716.1"/>
    <property type="molecule type" value="Genomic_DNA"/>
</dbReference>
<evidence type="ECO:0000313" key="2">
    <source>
        <dbReference type="EMBL" id="CUP74716.1"/>
    </source>
</evidence>
<dbReference type="InterPro" id="IPR002622">
    <property type="entry name" value="Transposase_14"/>
</dbReference>
<gene>
    <name evidence="2" type="ORF">ERS852568_00642</name>
</gene>